<dbReference type="SMART" id="SM00387">
    <property type="entry name" value="HATPase_c"/>
    <property type="match status" value="1"/>
</dbReference>
<dbReference type="InterPro" id="IPR003660">
    <property type="entry name" value="HAMP_dom"/>
</dbReference>
<protein>
    <recommendedName>
        <fullName evidence="10">Sensor histidine kinase MtrB</fullName>
        <ecNumber evidence="3">2.7.13.3</ecNumber>
    </recommendedName>
</protein>
<evidence type="ECO:0000256" key="8">
    <source>
        <dbReference type="ARBA" id="ARBA00022989"/>
    </source>
</evidence>
<dbReference type="PANTHER" id="PTHR43711:SF1">
    <property type="entry name" value="HISTIDINE KINASE 1"/>
    <property type="match status" value="1"/>
</dbReference>
<keyword evidence="11" id="KW-0175">Coiled coil</keyword>
<dbReference type="InterPro" id="IPR036097">
    <property type="entry name" value="HisK_dim/P_sf"/>
</dbReference>
<reference evidence="16 17" key="1">
    <citation type="journal article" date="2019" name="Int. J. Syst. Evol. Microbiol.">
        <title>The Global Catalogue of Microorganisms (GCM) 10K type strain sequencing project: providing services to taxonomists for standard genome sequencing and annotation.</title>
        <authorList>
            <consortium name="The Broad Institute Genomics Platform"/>
            <consortium name="The Broad Institute Genome Sequencing Center for Infectious Disease"/>
            <person name="Wu L."/>
            <person name="Ma J."/>
        </authorList>
    </citation>
    <scope>NUCLEOTIDE SEQUENCE [LARGE SCALE GENOMIC DNA]</scope>
    <source>
        <strain evidence="16 17">JCM 16034</strain>
    </source>
</reference>
<dbReference type="InterPro" id="IPR004358">
    <property type="entry name" value="Sig_transdc_His_kin-like_C"/>
</dbReference>
<comment type="subcellular location">
    <subcellularLocation>
        <location evidence="2">Cell membrane</location>
    </subcellularLocation>
</comment>
<dbReference type="CDD" id="cd06225">
    <property type="entry name" value="HAMP"/>
    <property type="match status" value="1"/>
</dbReference>
<dbReference type="Pfam" id="PF00672">
    <property type="entry name" value="HAMP"/>
    <property type="match status" value="1"/>
</dbReference>
<dbReference type="PRINTS" id="PR00344">
    <property type="entry name" value="BCTRLSENSOR"/>
</dbReference>
<dbReference type="InterPro" id="IPR003594">
    <property type="entry name" value="HATPase_dom"/>
</dbReference>
<dbReference type="PROSITE" id="PS50885">
    <property type="entry name" value="HAMP"/>
    <property type="match status" value="1"/>
</dbReference>
<organism evidence="16 17">
    <name type="scientific">Sinomonas flava</name>
    <dbReference type="NCBI Taxonomy" id="496857"/>
    <lineage>
        <taxon>Bacteria</taxon>
        <taxon>Bacillati</taxon>
        <taxon>Actinomycetota</taxon>
        <taxon>Actinomycetes</taxon>
        <taxon>Micrococcales</taxon>
        <taxon>Micrococcaceae</taxon>
        <taxon>Sinomonas</taxon>
    </lineage>
</organism>
<sequence>MDTEHRSSPPSNEVPQGGTHDGGASLPAAVDRPGRAQRAARLRARARLGLALARRWVRRERPQDRARILGRRGRILALRGVRALGRAAAGVGPALAAVRGGFMRRWRRSLQFRTVLITLVLTFVSFLAVGAYLSNQIANNLFQERLAQAENQTRQAVQQVQETFDGAQVTDQQSVLKLVNDTLDQLEDRESSTPRQYVFLAVPNQDQPRNRWVDSRASYLRTENDIPASLREAVQHSQQEQYWQSIPLTVDNREHPAIAVGNKVSFGGTVYELYLLYDIVSAQQTLDDMQNVLWFGGMFLLLLIGAITWIVTRSVVSPVSHAAAVSEKLAAGQLEERMAVEGEDEVARLGAAFNHMAANLQEQITALANLSHMQQRFVSDVSHELRTPLTTVRMAAEVLFDARDEFSPITKRSAELLYNQVERFQALLNDLLEISRFDAGVAVLDAEPRDMVALVRSAIDKAAPIAAECGSEVKLYTRTPSIIVEMDDRRIERVLRNLLNNALEHGEGRPVEVFVAANAEAVGVAVRDHGIGMAASEAARVFDRFWRADPARARTTGGSGLGLSIATEDVKLHNGWLQAWGSKGQGSCFRLTLPLRADGTISESPVALAPADGDVVLVEGTTTRDVVVGPQAFRRTAPPSPETGAP</sequence>
<name>A0ABN3BMU4_9MICC</name>
<comment type="caution">
    <text evidence="16">The sequence shown here is derived from an EMBL/GenBank/DDBJ whole genome shotgun (WGS) entry which is preliminary data.</text>
</comment>
<feature type="domain" description="HAMP" evidence="15">
    <location>
        <begin position="313"/>
        <end position="365"/>
    </location>
</feature>
<dbReference type="SUPFAM" id="SSF47384">
    <property type="entry name" value="Homodimeric domain of signal transducing histidine kinase"/>
    <property type="match status" value="1"/>
</dbReference>
<dbReference type="GO" id="GO:0016301">
    <property type="term" value="F:kinase activity"/>
    <property type="evidence" value="ECO:0007669"/>
    <property type="project" value="UniProtKB-KW"/>
</dbReference>
<dbReference type="Gene3D" id="3.30.565.10">
    <property type="entry name" value="Histidine kinase-like ATPase, C-terminal domain"/>
    <property type="match status" value="1"/>
</dbReference>
<evidence type="ECO:0000313" key="16">
    <source>
        <dbReference type="EMBL" id="GAA2198167.1"/>
    </source>
</evidence>
<dbReference type="SUPFAM" id="SSF55874">
    <property type="entry name" value="ATPase domain of HSP90 chaperone/DNA topoisomerase II/histidine kinase"/>
    <property type="match status" value="1"/>
</dbReference>
<accession>A0ABN3BMU4</accession>
<keyword evidence="6 13" id="KW-0812">Transmembrane</keyword>
<dbReference type="NCBIfam" id="NF040691">
    <property type="entry name" value="MtrAB_MtrB"/>
    <property type="match status" value="1"/>
</dbReference>
<gene>
    <name evidence="16" type="primary">mtrB</name>
    <name evidence="16" type="ORF">GCM10009849_09850</name>
</gene>
<dbReference type="Proteomes" id="UP001500432">
    <property type="component" value="Unassembled WGS sequence"/>
</dbReference>
<evidence type="ECO:0000259" key="14">
    <source>
        <dbReference type="PROSITE" id="PS50109"/>
    </source>
</evidence>
<feature type="domain" description="Histidine kinase" evidence="14">
    <location>
        <begin position="380"/>
        <end position="597"/>
    </location>
</feature>
<dbReference type="Gene3D" id="1.10.287.130">
    <property type="match status" value="1"/>
</dbReference>
<evidence type="ECO:0000256" key="1">
    <source>
        <dbReference type="ARBA" id="ARBA00000085"/>
    </source>
</evidence>
<evidence type="ECO:0000256" key="11">
    <source>
        <dbReference type="SAM" id="Coils"/>
    </source>
</evidence>
<evidence type="ECO:0000256" key="3">
    <source>
        <dbReference type="ARBA" id="ARBA00012438"/>
    </source>
</evidence>
<dbReference type="InterPro" id="IPR003661">
    <property type="entry name" value="HisK_dim/P_dom"/>
</dbReference>
<evidence type="ECO:0000256" key="5">
    <source>
        <dbReference type="ARBA" id="ARBA00022679"/>
    </source>
</evidence>
<evidence type="ECO:0000256" key="12">
    <source>
        <dbReference type="SAM" id="MobiDB-lite"/>
    </source>
</evidence>
<evidence type="ECO:0000313" key="17">
    <source>
        <dbReference type="Proteomes" id="UP001500432"/>
    </source>
</evidence>
<feature type="region of interest" description="Disordered" evidence="12">
    <location>
        <begin position="1"/>
        <end position="32"/>
    </location>
</feature>
<keyword evidence="13" id="KW-0472">Membrane</keyword>
<dbReference type="Pfam" id="PF00512">
    <property type="entry name" value="HisKA"/>
    <property type="match status" value="1"/>
</dbReference>
<evidence type="ECO:0000256" key="4">
    <source>
        <dbReference type="ARBA" id="ARBA00022553"/>
    </source>
</evidence>
<keyword evidence="8 13" id="KW-1133">Transmembrane helix</keyword>
<feature type="transmembrane region" description="Helical" evidence="13">
    <location>
        <begin position="112"/>
        <end position="133"/>
    </location>
</feature>
<keyword evidence="4" id="KW-0597">Phosphoprotein</keyword>
<comment type="catalytic activity">
    <reaction evidence="1">
        <text>ATP + protein L-histidine = ADP + protein N-phospho-L-histidine.</text>
        <dbReference type="EC" id="2.7.13.3"/>
    </reaction>
</comment>
<evidence type="ECO:0000256" key="13">
    <source>
        <dbReference type="SAM" id="Phobius"/>
    </source>
</evidence>
<evidence type="ECO:0000256" key="7">
    <source>
        <dbReference type="ARBA" id="ARBA00022777"/>
    </source>
</evidence>
<dbReference type="PROSITE" id="PS50109">
    <property type="entry name" value="HIS_KIN"/>
    <property type="match status" value="1"/>
</dbReference>
<keyword evidence="9" id="KW-0902">Two-component regulatory system</keyword>
<dbReference type="SMART" id="SM00304">
    <property type="entry name" value="HAMP"/>
    <property type="match status" value="1"/>
</dbReference>
<dbReference type="SMART" id="SM00388">
    <property type="entry name" value="HisKA"/>
    <property type="match status" value="1"/>
</dbReference>
<dbReference type="CDD" id="cd00082">
    <property type="entry name" value="HisKA"/>
    <property type="match status" value="1"/>
</dbReference>
<evidence type="ECO:0000256" key="9">
    <source>
        <dbReference type="ARBA" id="ARBA00023012"/>
    </source>
</evidence>
<dbReference type="InterPro" id="IPR036890">
    <property type="entry name" value="HATPase_C_sf"/>
</dbReference>
<feature type="transmembrane region" description="Helical" evidence="13">
    <location>
        <begin position="292"/>
        <end position="311"/>
    </location>
</feature>
<dbReference type="EC" id="2.7.13.3" evidence="3"/>
<keyword evidence="17" id="KW-1185">Reference proteome</keyword>
<dbReference type="SUPFAM" id="SSF158472">
    <property type="entry name" value="HAMP domain-like"/>
    <property type="match status" value="1"/>
</dbReference>
<keyword evidence="5" id="KW-0808">Transferase</keyword>
<keyword evidence="7 16" id="KW-0418">Kinase</keyword>
<dbReference type="InterPro" id="IPR005467">
    <property type="entry name" value="His_kinase_dom"/>
</dbReference>
<proteinExistence type="predicted"/>
<evidence type="ECO:0000256" key="6">
    <source>
        <dbReference type="ARBA" id="ARBA00022692"/>
    </source>
</evidence>
<dbReference type="Pfam" id="PF02518">
    <property type="entry name" value="HATPase_c"/>
    <property type="match status" value="1"/>
</dbReference>
<dbReference type="InterPro" id="IPR047669">
    <property type="entry name" value="MtrAB_MtrB"/>
</dbReference>
<dbReference type="PANTHER" id="PTHR43711">
    <property type="entry name" value="TWO-COMPONENT HISTIDINE KINASE"/>
    <property type="match status" value="1"/>
</dbReference>
<dbReference type="EMBL" id="BAAAQW010000003">
    <property type="protein sequence ID" value="GAA2198167.1"/>
    <property type="molecule type" value="Genomic_DNA"/>
</dbReference>
<evidence type="ECO:0000256" key="10">
    <source>
        <dbReference type="ARBA" id="ARBA00035305"/>
    </source>
</evidence>
<dbReference type="Gene3D" id="6.10.340.10">
    <property type="match status" value="1"/>
</dbReference>
<evidence type="ECO:0000259" key="15">
    <source>
        <dbReference type="PROSITE" id="PS50885"/>
    </source>
</evidence>
<evidence type="ECO:0000256" key="2">
    <source>
        <dbReference type="ARBA" id="ARBA00004236"/>
    </source>
</evidence>
<dbReference type="RefSeq" id="WP_425564314.1">
    <property type="nucleotide sequence ID" value="NZ_BAAAQW010000003.1"/>
</dbReference>
<dbReference type="InterPro" id="IPR050736">
    <property type="entry name" value="Sensor_HK_Regulatory"/>
</dbReference>
<feature type="coiled-coil region" evidence="11">
    <location>
        <begin position="139"/>
        <end position="189"/>
    </location>
</feature>